<dbReference type="Proteomes" id="UP000325577">
    <property type="component" value="Linkage Group LG6"/>
</dbReference>
<keyword evidence="1" id="KW-1133">Transmembrane helix</keyword>
<gene>
    <name evidence="2" type="ORF">F0562_014556</name>
</gene>
<sequence>MKIYLFAADCYFTEYSLVGESMASLHCSARPFQSIVGFRRPTRRADIPAITVLQPGASAPPTPTPSNFRFKNAIRLQVKQRLLAVFASNTNPSDGESPKEKYNGIKTEAAEGGPPFLTILAGILIFLVICWIIGSILLWLIGLIVHSPPSK</sequence>
<feature type="transmembrane region" description="Helical" evidence="1">
    <location>
        <begin position="116"/>
        <end position="145"/>
    </location>
</feature>
<protein>
    <submittedName>
        <fullName evidence="2">Uncharacterized protein</fullName>
    </submittedName>
</protein>
<name>A0A5J4ZP74_9ASTE</name>
<organism evidence="2 3">
    <name type="scientific">Nyssa sinensis</name>
    <dbReference type="NCBI Taxonomy" id="561372"/>
    <lineage>
        <taxon>Eukaryota</taxon>
        <taxon>Viridiplantae</taxon>
        <taxon>Streptophyta</taxon>
        <taxon>Embryophyta</taxon>
        <taxon>Tracheophyta</taxon>
        <taxon>Spermatophyta</taxon>
        <taxon>Magnoliopsida</taxon>
        <taxon>eudicotyledons</taxon>
        <taxon>Gunneridae</taxon>
        <taxon>Pentapetalae</taxon>
        <taxon>asterids</taxon>
        <taxon>Cornales</taxon>
        <taxon>Nyssaceae</taxon>
        <taxon>Nyssa</taxon>
    </lineage>
</organism>
<reference evidence="2 3" key="1">
    <citation type="submission" date="2019-09" db="EMBL/GenBank/DDBJ databases">
        <title>A chromosome-level genome assembly of the Chinese tupelo Nyssa sinensis.</title>
        <authorList>
            <person name="Yang X."/>
            <person name="Kang M."/>
            <person name="Yang Y."/>
            <person name="Xiong H."/>
            <person name="Wang M."/>
            <person name="Zhang Z."/>
            <person name="Wang Z."/>
            <person name="Wu H."/>
            <person name="Ma T."/>
            <person name="Liu J."/>
            <person name="Xi Z."/>
        </authorList>
    </citation>
    <scope>NUCLEOTIDE SEQUENCE [LARGE SCALE GENOMIC DNA]</scope>
    <source>
        <strain evidence="2">J267</strain>
        <tissue evidence="2">Leaf</tissue>
    </source>
</reference>
<keyword evidence="1" id="KW-0812">Transmembrane</keyword>
<evidence type="ECO:0000256" key="1">
    <source>
        <dbReference type="SAM" id="Phobius"/>
    </source>
</evidence>
<keyword evidence="1" id="KW-0472">Membrane</keyword>
<keyword evidence="3" id="KW-1185">Reference proteome</keyword>
<evidence type="ECO:0000313" key="2">
    <source>
        <dbReference type="EMBL" id="KAA8520300.1"/>
    </source>
</evidence>
<accession>A0A5J4ZP74</accession>
<dbReference type="EMBL" id="CM018049">
    <property type="protein sequence ID" value="KAA8520300.1"/>
    <property type="molecule type" value="Genomic_DNA"/>
</dbReference>
<evidence type="ECO:0000313" key="3">
    <source>
        <dbReference type="Proteomes" id="UP000325577"/>
    </source>
</evidence>
<dbReference type="OrthoDB" id="783284at2759"/>
<dbReference type="AlphaFoldDB" id="A0A5J4ZP74"/>
<proteinExistence type="predicted"/>